<protein>
    <submittedName>
        <fullName evidence="1">Uncharacterized protein</fullName>
    </submittedName>
</protein>
<reference evidence="1 2" key="1">
    <citation type="journal article" date="2019" name="Commun. Biol.">
        <title>The bagworm genome reveals a unique fibroin gene that provides high tensile strength.</title>
        <authorList>
            <person name="Kono N."/>
            <person name="Nakamura H."/>
            <person name="Ohtoshi R."/>
            <person name="Tomita M."/>
            <person name="Numata K."/>
            <person name="Arakawa K."/>
        </authorList>
    </citation>
    <scope>NUCLEOTIDE SEQUENCE [LARGE SCALE GENOMIC DNA]</scope>
</reference>
<gene>
    <name evidence="1" type="ORF">EVAR_51482_1</name>
</gene>
<organism evidence="1 2">
    <name type="scientific">Eumeta variegata</name>
    <name type="common">Bagworm moth</name>
    <name type="synonym">Eumeta japonica</name>
    <dbReference type="NCBI Taxonomy" id="151549"/>
    <lineage>
        <taxon>Eukaryota</taxon>
        <taxon>Metazoa</taxon>
        <taxon>Ecdysozoa</taxon>
        <taxon>Arthropoda</taxon>
        <taxon>Hexapoda</taxon>
        <taxon>Insecta</taxon>
        <taxon>Pterygota</taxon>
        <taxon>Neoptera</taxon>
        <taxon>Endopterygota</taxon>
        <taxon>Lepidoptera</taxon>
        <taxon>Glossata</taxon>
        <taxon>Ditrysia</taxon>
        <taxon>Tineoidea</taxon>
        <taxon>Psychidae</taxon>
        <taxon>Oiketicinae</taxon>
        <taxon>Eumeta</taxon>
    </lineage>
</organism>
<name>A0A4C1XF42_EUMVA</name>
<evidence type="ECO:0000313" key="2">
    <source>
        <dbReference type="Proteomes" id="UP000299102"/>
    </source>
</evidence>
<comment type="caution">
    <text evidence="1">The sequence shown here is derived from an EMBL/GenBank/DDBJ whole genome shotgun (WGS) entry which is preliminary data.</text>
</comment>
<dbReference type="AlphaFoldDB" id="A0A4C1XF42"/>
<proteinExistence type="predicted"/>
<keyword evidence="2" id="KW-1185">Reference proteome</keyword>
<dbReference type="Proteomes" id="UP000299102">
    <property type="component" value="Unassembled WGS sequence"/>
</dbReference>
<dbReference type="EMBL" id="BGZK01000800">
    <property type="protein sequence ID" value="GBP60919.1"/>
    <property type="molecule type" value="Genomic_DNA"/>
</dbReference>
<accession>A0A4C1XF42</accession>
<evidence type="ECO:0000313" key="1">
    <source>
        <dbReference type="EMBL" id="GBP60919.1"/>
    </source>
</evidence>
<sequence length="140" mass="15381">MSRDVGSGRISVLRYCCVRSVRLSKIAAEDKVDGTRKAERCFDCARPRAGAAVMVPFRTGPAREYARGPRRLARRGPSPPHKLLPRRPMNVISNSSSVTLTASSVPVRPGGERLETGMPPLRWRSKQNSVLSQLIGESII</sequence>